<proteinExistence type="predicted"/>
<evidence type="ECO:0000313" key="1">
    <source>
        <dbReference type="EMBL" id="EEV16441.1"/>
    </source>
</evidence>
<comment type="caution">
    <text evidence="1">The sequence shown here is derived from an EMBL/GenBank/DDBJ whole genome shotgun (WGS) entry which is preliminary data.</text>
</comment>
<organism evidence="1 2">
    <name type="scientific">Campylobacter gracilis RM3268</name>
    <dbReference type="NCBI Taxonomy" id="553220"/>
    <lineage>
        <taxon>Bacteria</taxon>
        <taxon>Pseudomonadati</taxon>
        <taxon>Campylobacterota</taxon>
        <taxon>Epsilonproteobacteria</taxon>
        <taxon>Campylobacterales</taxon>
        <taxon>Campylobacteraceae</taxon>
        <taxon>Campylobacter</taxon>
    </lineage>
</organism>
<protein>
    <submittedName>
        <fullName evidence="1">Uncharacterized protein</fullName>
    </submittedName>
</protein>
<name>C8PL26_9BACT</name>
<dbReference type="Proteomes" id="UP000005709">
    <property type="component" value="Unassembled WGS sequence"/>
</dbReference>
<accession>C8PL26</accession>
<reference evidence="1 2" key="1">
    <citation type="submission" date="2009-07" db="EMBL/GenBank/DDBJ databases">
        <authorList>
            <person name="Madupu R."/>
            <person name="Sebastian Y."/>
            <person name="Durkin A.S."/>
            <person name="Torralba M."/>
            <person name="Methe B."/>
            <person name="Sutton G.G."/>
            <person name="Strausberg R.L."/>
            <person name="Nelson K.E."/>
        </authorList>
    </citation>
    <scope>NUCLEOTIDE SEQUENCE [LARGE SCALE GENOMIC DNA]</scope>
    <source>
        <strain evidence="1 2">RM3268</strain>
    </source>
</reference>
<gene>
    <name evidence="1" type="ORF">CAMGR0001_2816</name>
</gene>
<evidence type="ECO:0000313" key="2">
    <source>
        <dbReference type="Proteomes" id="UP000005709"/>
    </source>
</evidence>
<dbReference type="EMBL" id="ACYG01000031">
    <property type="protein sequence ID" value="EEV16441.1"/>
    <property type="molecule type" value="Genomic_DNA"/>
</dbReference>
<sequence>MAAKGRELRGRLCGACCCGSGDQRRSIGGGSDEAAVAGLLIYNQR</sequence>
<keyword evidence="2" id="KW-1185">Reference proteome</keyword>
<dbReference type="AlphaFoldDB" id="C8PL26"/>